<feature type="region of interest" description="Disordered" evidence="1">
    <location>
        <begin position="1"/>
        <end position="105"/>
    </location>
</feature>
<feature type="compositionally biased region" description="Polar residues" evidence="1">
    <location>
        <begin position="43"/>
        <end position="52"/>
    </location>
</feature>
<evidence type="ECO:0000313" key="3">
    <source>
        <dbReference type="Proteomes" id="UP001590951"/>
    </source>
</evidence>
<feature type="compositionally biased region" description="Low complexity" evidence="1">
    <location>
        <begin position="213"/>
        <end position="225"/>
    </location>
</feature>
<accession>A0ABR4BKR7</accession>
<feature type="region of interest" description="Disordered" evidence="1">
    <location>
        <begin position="402"/>
        <end position="491"/>
    </location>
</feature>
<name>A0ABR4BKR7_9LECA</name>
<comment type="caution">
    <text evidence="2">The sequence shown here is derived from an EMBL/GenBank/DDBJ whole genome shotgun (WGS) entry which is preliminary data.</text>
</comment>
<feature type="region of interest" description="Disordered" evidence="1">
    <location>
        <begin position="140"/>
        <end position="346"/>
    </location>
</feature>
<feature type="compositionally biased region" description="Basic residues" evidence="1">
    <location>
        <begin position="177"/>
        <end position="189"/>
    </location>
</feature>
<feature type="compositionally biased region" description="Pro residues" evidence="1">
    <location>
        <begin position="311"/>
        <end position="330"/>
    </location>
</feature>
<organism evidence="2 3">
    <name type="scientific">Lepraria finkii</name>
    <dbReference type="NCBI Taxonomy" id="1340010"/>
    <lineage>
        <taxon>Eukaryota</taxon>
        <taxon>Fungi</taxon>
        <taxon>Dikarya</taxon>
        <taxon>Ascomycota</taxon>
        <taxon>Pezizomycotina</taxon>
        <taxon>Lecanoromycetes</taxon>
        <taxon>OSLEUM clade</taxon>
        <taxon>Lecanoromycetidae</taxon>
        <taxon>Lecanorales</taxon>
        <taxon>Lecanorineae</taxon>
        <taxon>Stereocaulaceae</taxon>
        <taxon>Lepraria</taxon>
    </lineage>
</organism>
<feature type="compositionally biased region" description="Basic and acidic residues" evidence="1">
    <location>
        <begin position="235"/>
        <end position="250"/>
    </location>
</feature>
<reference evidence="2 3" key="1">
    <citation type="submission" date="2024-09" db="EMBL/GenBank/DDBJ databases">
        <title>Rethinking Asexuality: The Enigmatic Case of Functional Sexual Genes in Lepraria (Stereocaulaceae).</title>
        <authorList>
            <person name="Doellman M."/>
            <person name="Sun Y."/>
            <person name="Barcenas-Pena A."/>
            <person name="Lumbsch H.T."/>
            <person name="Grewe F."/>
        </authorList>
    </citation>
    <scope>NUCLEOTIDE SEQUENCE [LARGE SCALE GENOMIC DNA]</scope>
    <source>
        <strain evidence="2 3">Grewe 0041</strain>
    </source>
</reference>
<feature type="compositionally biased region" description="Low complexity" evidence="1">
    <location>
        <begin position="290"/>
        <end position="306"/>
    </location>
</feature>
<sequence>MYIAAEEPIPMAPSTSGYLGPPQGHGRCPPRLSYRNRSGGAESVNTMSNPASPLQPDFCTSPRFPPSLASESSGSSSLRSTNPSTNPSTSSLTPRKPKNASKQEKKGFLSGLFDIKEPSAQALIDYQKQILKQGSGRVTAVGLPGVSSAKLPPTVPKTNSKWDGVPQTVKEREKYHEKSKRYSSGRLHRTTGSAESSRSDTRLHSSRKRESRGGASSLSRGSSRSNLTDLYGWEVRSHYREGSIKEKDSPAEGSRPSSAGTAFSYHALTLERDSSSPPHRIPLAPKIARTGTNASPSSNSGAPSPSEHLYPPNPTPCEPSPVTPGAPQPPTGHASPQAEANADDYFKDTVLEAPAFGEEVIVKSAGANILGAPATAKRRPKLAPDYYDGAGGKLETLNFQLNPILKKEPTPAKETSSPQPAKATGKPTTPARGNPTRKGLGIAANLKNQGHAPSLTPRKSPESSDEERIITTTPESGKSLRKKSRMNLFAG</sequence>
<keyword evidence="3" id="KW-1185">Reference proteome</keyword>
<proteinExistence type="predicted"/>
<dbReference type="Proteomes" id="UP001590951">
    <property type="component" value="Unassembled WGS sequence"/>
</dbReference>
<protein>
    <submittedName>
        <fullName evidence="2">Uncharacterized protein</fullName>
    </submittedName>
</protein>
<evidence type="ECO:0000313" key="2">
    <source>
        <dbReference type="EMBL" id="KAL2058408.1"/>
    </source>
</evidence>
<dbReference type="EMBL" id="JBHFEH010000002">
    <property type="protein sequence ID" value="KAL2058408.1"/>
    <property type="molecule type" value="Genomic_DNA"/>
</dbReference>
<evidence type="ECO:0000256" key="1">
    <source>
        <dbReference type="SAM" id="MobiDB-lite"/>
    </source>
</evidence>
<feature type="compositionally biased region" description="Basic and acidic residues" evidence="1">
    <location>
        <begin position="459"/>
        <end position="469"/>
    </location>
</feature>
<gene>
    <name evidence="2" type="ORF">ABVK25_001136</name>
</gene>
<feature type="compositionally biased region" description="Low complexity" evidence="1">
    <location>
        <begin position="66"/>
        <end position="94"/>
    </location>
</feature>